<evidence type="ECO:0000313" key="6">
    <source>
        <dbReference type="Proteomes" id="UP001229421"/>
    </source>
</evidence>
<dbReference type="GO" id="GO:0008234">
    <property type="term" value="F:cysteine-type peptidase activity"/>
    <property type="evidence" value="ECO:0007669"/>
    <property type="project" value="InterPro"/>
</dbReference>
<evidence type="ECO:0000256" key="2">
    <source>
        <dbReference type="ARBA" id="ARBA00022670"/>
    </source>
</evidence>
<accession>A0AAD8L353</accession>
<dbReference type="InterPro" id="IPR003653">
    <property type="entry name" value="Peptidase_C48_C"/>
</dbReference>
<dbReference type="SUPFAM" id="SSF54001">
    <property type="entry name" value="Cysteine proteinases"/>
    <property type="match status" value="1"/>
</dbReference>
<dbReference type="InterPro" id="IPR038765">
    <property type="entry name" value="Papain-like_cys_pep_sf"/>
</dbReference>
<protein>
    <recommendedName>
        <fullName evidence="4">Ubiquitin-like protease family profile domain-containing protein</fullName>
    </recommendedName>
</protein>
<gene>
    <name evidence="5" type="ORF">QVD17_08656</name>
</gene>
<dbReference type="Proteomes" id="UP001229421">
    <property type="component" value="Unassembled WGS sequence"/>
</dbReference>
<organism evidence="5 6">
    <name type="scientific">Tagetes erecta</name>
    <name type="common">African marigold</name>
    <dbReference type="NCBI Taxonomy" id="13708"/>
    <lineage>
        <taxon>Eukaryota</taxon>
        <taxon>Viridiplantae</taxon>
        <taxon>Streptophyta</taxon>
        <taxon>Embryophyta</taxon>
        <taxon>Tracheophyta</taxon>
        <taxon>Spermatophyta</taxon>
        <taxon>Magnoliopsida</taxon>
        <taxon>eudicotyledons</taxon>
        <taxon>Gunneridae</taxon>
        <taxon>Pentapetalae</taxon>
        <taxon>asterids</taxon>
        <taxon>campanulids</taxon>
        <taxon>Asterales</taxon>
        <taxon>Asteraceae</taxon>
        <taxon>Asteroideae</taxon>
        <taxon>Heliantheae alliance</taxon>
        <taxon>Tageteae</taxon>
        <taxon>Tagetes</taxon>
    </lineage>
</organism>
<keyword evidence="6" id="KW-1185">Reference proteome</keyword>
<dbReference type="GO" id="GO:0006508">
    <property type="term" value="P:proteolysis"/>
    <property type="evidence" value="ECO:0007669"/>
    <property type="project" value="UniProtKB-KW"/>
</dbReference>
<evidence type="ECO:0000256" key="3">
    <source>
        <dbReference type="ARBA" id="ARBA00022801"/>
    </source>
</evidence>
<dbReference type="AlphaFoldDB" id="A0AAD8L353"/>
<name>A0AAD8L353_TARER</name>
<comment type="similarity">
    <text evidence="1">Belongs to the peptidase C48 family.</text>
</comment>
<sequence length="279" mass="32450">MRGVNINQAITKEEDLVWAYLFKEEGMFYKLLNTNTEEQERNEKKKNKGVSTSSDHLRKVLNYQERFKAPESPRRLFCDTKVVVEWMLADVNCDETRRMTKFHANMQGALEAANVQDLLKIDMVFFTMLEQNHYYIVVFDLKNPAITVIDNLGSSNAIANPIDSSHFFEKDTPYKLKHMFVKYLNMVNHSKAGPLFSSKIQRLKIAWATTTNEVDCGIFVIRHMEKYMGPGDRLWSGFSSHGQKKKGQLNHLRKKYAHHLLLSNCNLLKTKIEIEALRK</sequence>
<dbReference type="EMBL" id="JAUHHV010000002">
    <property type="protein sequence ID" value="KAK1431886.1"/>
    <property type="molecule type" value="Genomic_DNA"/>
</dbReference>
<keyword evidence="2" id="KW-0645">Protease</keyword>
<feature type="domain" description="Ubiquitin-like protease family profile" evidence="4">
    <location>
        <begin position="68"/>
        <end position="228"/>
    </location>
</feature>
<evidence type="ECO:0000256" key="1">
    <source>
        <dbReference type="ARBA" id="ARBA00005234"/>
    </source>
</evidence>
<keyword evidence="3" id="KW-0378">Hydrolase</keyword>
<dbReference type="Gene3D" id="3.40.395.10">
    <property type="entry name" value="Adenoviral Proteinase, Chain A"/>
    <property type="match status" value="1"/>
</dbReference>
<dbReference type="Pfam" id="PF02902">
    <property type="entry name" value="Peptidase_C48"/>
    <property type="match status" value="1"/>
</dbReference>
<reference evidence="5" key="1">
    <citation type="journal article" date="2023" name="bioRxiv">
        <title>Improved chromosome-level genome assembly for marigold (Tagetes erecta).</title>
        <authorList>
            <person name="Jiang F."/>
            <person name="Yuan L."/>
            <person name="Wang S."/>
            <person name="Wang H."/>
            <person name="Xu D."/>
            <person name="Wang A."/>
            <person name="Fan W."/>
        </authorList>
    </citation>
    <scope>NUCLEOTIDE SEQUENCE</scope>
    <source>
        <strain evidence="5">WSJ</strain>
        <tissue evidence="5">Leaf</tissue>
    </source>
</reference>
<comment type="caution">
    <text evidence="5">The sequence shown here is derived from an EMBL/GenBank/DDBJ whole genome shotgun (WGS) entry which is preliminary data.</text>
</comment>
<proteinExistence type="inferred from homology"/>
<evidence type="ECO:0000313" key="5">
    <source>
        <dbReference type="EMBL" id="KAK1431886.1"/>
    </source>
</evidence>
<evidence type="ECO:0000259" key="4">
    <source>
        <dbReference type="Pfam" id="PF02902"/>
    </source>
</evidence>